<protein>
    <recommendedName>
        <fullName evidence="6">Yip1 domain-containing protein</fullName>
    </recommendedName>
</protein>
<feature type="transmembrane region" description="Helical" evidence="5">
    <location>
        <begin position="87"/>
        <end position="105"/>
    </location>
</feature>
<accession>A0ABQ3V4N9</accession>
<feature type="transmembrane region" description="Helical" evidence="5">
    <location>
        <begin position="206"/>
        <end position="229"/>
    </location>
</feature>
<dbReference type="Proteomes" id="UP000654345">
    <property type="component" value="Unassembled WGS sequence"/>
</dbReference>
<sequence length="236" mass="25699">MKRQPQYMPGGNVPPSFAAQHPATRLPAFYARAVTTPQPRVFARAAEYARWSLVWIQLVLLLIIPAALGLLRSVLRDTSSGIDTRSNVFFGFMDVLTVGATIAAFGLKVVFVPLLFFVGAALQYLLARAFGGHGRFVSHCFDMLLYQVPLAFIGALIITVFVALHFSTLFFAPIISVALFFYGIFVNTSVVMGVHGLSREKSIITVAIPYILGVMAVCGLLAVLAHSIANMLHMAH</sequence>
<dbReference type="Pfam" id="PF04893">
    <property type="entry name" value="Yip1"/>
    <property type="match status" value="1"/>
</dbReference>
<feature type="transmembrane region" description="Helical" evidence="5">
    <location>
        <begin position="111"/>
        <end position="131"/>
    </location>
</feature>
<comment type="subcellular location">
    <subcellularLocation>
        <location evidence="1">Membrane</location>
        <topology evidence="1">Multi-pass membrane protein</topology>
    </subcellularLocation>
</comment>
<evidence type="ECO:0000313" key="7">
    <source>
        <dbReference type="EMBL" id="GHO59883.1"/>
    </source>
</evidence>
<reference evidence="7 8" key="1">
    <citation type="journal article" date="2021" name="Int. J. Syst. Evol. Microbiol.">
        <title>Reticulibacter mediterranei gen. nov., sp. nov., within the new family Reticulibacteraceae fam. nov., and Ktedonospora formicarum gen. nov., sp. nov., Ktedonobacter robiniae sp. nov., Dictyobacter formicarum sp. nov. and Dictyobacter arantiisoli sp. nov., belonging to the class Ktedonobacteria.</title>
        <authorList>
            <person name="Yabe S."/>
            <person name="Zheng Y."/>
            <person name="Wang C.M."/>
            <person name="Sakai Y."/>
            <person name="Abe K."/>
            <person name="Yokota A."/>
            <person name="Donadio S."/>
            <person name="Cavaletti L."/>
            <person name="Monciardini P."/>
        </authorList>
    </citation>
    <scope>NUCLEOTIDE SEQUENCE [LARGE SCALE GENOMIC DNA]</scope>
    <source>
        <strain evidence="7 8">SOSP1-30</strain>
    </source>
</reference>
<evidence type="ECO:0000256" key="5">
    <source>
        <dbReference type="SAM" id="Phobius"/>
    </source>
</evidence>
<keyword evidence="3 5" id="KW-1133">Transmembrane helix</keyword>
<dbReference type="InterPro" id="IPR006977">
    <property type="entry name" value="Yip1_dom"/>
</dbReference>
<organism evidence="7 8">
    <name type="scientific">Ktedonobacter robiniae</name>
    <dbReference type="NCBI Taxonomy" id="2778365"/>
    <lineage>
        <taxon>Bacteria</taxon>
        <taxon>Bacillati</taxon>
        <taxon>Chloroflexota</taxon>
        <taxon>Ktedonobacteria</taxon>
        <taxon>Ktedonobacterales</taxon>
        <taxon>Ktedonobacteraceae</taxon>
        <taxon>Ktedonobacter</taxon>
    </lineage>
</organism>
<feature type="transmembrane region" description="Helical" evidence="5">
    <location>
        <begin position="54"/>
        <end position="75"/>
    </location>
</feature>
<evidence type="ECO:0000313" key="8">
    <source>
        <dbReference type="Proteomes" id="UP000654345"/>
    </source>
</evidence>
<feature type="transmembrane region" description="Helical" evidence="5">
    <location>
        <begin position="170"/>
        <end position="194"/>
    </location>
</feature>
<evidence type="ECO:0000256" key="1">
    <source>
        <dbReference type="ARBA" id="ARBA00004141"/>
    </source>
</evidence>
<dbReference type="RefSeq" id="WP_201376020.1">
    <property type="nucleotide sequence ID" value="NZ_BNJG01000003.1"/>
</dbReference>
<comment type="caution">
    <text evidence="7">The sequence shown here is derived from an EMBL/GenBank/DDBJ whole genome shotgun (WGS) entry which is preliminary data.</text>
</comment>
<gene>
    <name evidence="7" type="ORF">KSB_83580</name>
</gene>
<name>A0ABQ3V4N9_9CHLR</name>
<proteinExistence type="predicted"/>
<evidence type="ECO:0000256" key="3">
    <source>
        <dbReference type="ARBA" id="ARBA00022989"/>
    </source>
</evidence>
<keyword evidence="8" id="KW-1185">Reference proteome</keyword>
<keyword evidence="4 5" id="KW-0472">Membrane</keyword>
<feature type="domain" description="Yip1" evidence="6">
    <location>
        <begin position="37"/>
        <end position="217"/>
    </location>
</feature>
<evidence type="ECO:0000259" key="6">
    <source>
        <dbReference type="Pfam" id="PF04893"/>
    </source>
</evidence>
<keyword evidence="2 5" id="KW-0812">Transmembrane</keyword>
<dbReference type="EMBL" id="BNJG01000003">
    <property type="protein sequence ID" value="GHO59883.1"/>
    <property type="molecule type" value="Genomic_DNA"/>
</dbReference>
<evidence type="ECO:0000256" key="4">
    <source>
        <dbReference type="ARBA" id="ARBA00023136"/>
    </source>
</evidence>
<evidence type="ECO:0000256" key="2">
    <source>
        <dbReference type="ARBA" id="ARBA00022692"/>
    </source>
</evidence>
<feature type="transmembrane region" description="Helical" evidence="5">
    <location>
        <begin position="143"/>
        <end position="164"/>
    </location>
</feature>